<comment type="similarity">
    <text evidence="1">Belongs to the acetyltransferase family. GNA1 subfamily.</text>
</comment>
<dbReference type="EMBL" id="JAPQKH010000006">
    <property type="protein sequence ID" value="KAJ5094766.1"/>
    <property type="molecule type" value="Genomic_DNA"/>
</dbReference>
<dbReference type="GO" id="GO:0006048">
    <property type="term" value="P:UDP-N-acetylglucosamine biosynthetic process"/>
    <property type="evidence" value="ECO:0007669"/>
    <property type="project" value="UniProtKB-UniRule"/>
</dbReference>
<evidence type="ECO:0000259" key="3">
    <source>
        <dbReference type="PROSITE" id="PS51186"/>
    </source>
</evidence>
<feature type="compositionally biased region" description="Polar residues" evidence="2">
    <location>
        <begin position="1"/>
        <end position="11"/>
    </location>
</feature>
<dbReference type="InterPro" id="IPR000182">
    <property type="entry name" value="GNAT_dom"/>
</dbReference>
<proteinExistence type="inferred from homology"/>
<dbReference type="PANTHER" id="PTHR13355:SF11">
    <property type="entry name" value="GLUCOSAMINE 6-PHOSPHATE N-ACETYLTRANSFERASE"/>
    <property type="match status" value="1"/>
</dbReference>
<evidence type="ECO:0000313" key="4">
    <source>
        <dbReference type="EMBL" id="KAJ5094766.1"/>
    </source>
</evidence>
<keyword evidence="1" id="KW-0012">Acyltransferase</keyword>
<feature type="region of interest" description="Disordered" evidence="2">
    <location>
        <begin position="1"/>
        <end position="33"/>
    </location>
</feature>
<dbReference type="AlphaFoldDB" id="A0A9W9F747"/>
<comment type="catalytic activity">
    <reaction evidence="1">
        <text>D-glucosamine 6-phosphate + acetyl-CoA = N-acetyl-D-glucosamine 6-phosphate + CoA + H(+)</text>
        <dbReference type="Rhea" id="RHEA:10292"/>
        <dbReference type="ChEBI" id="CHEBI:15378"/>
        <dbReference type="ChEBI" id="CHEBI:57287"/>
        <dbReference type="ChEBI" id="CHEBI:57288"/>
        <dbReference type="ChEBI" id="CHEBI:57513"/>
        <dbReference type="ChEBI" id="CHEBI:58725"/>
        <dbReference type="EC" id="2.3.1.4"/>
    </reaction>
</comment>
<comment type="caution">
    <text evidence="4">The sequence shown here is derived from an EMBL/GenBank/DDBJ whole genome shotgun (WGS) entry which is preliminary data.</text>
</comment>
<keyword evidence="5" id="KW-1185">Reference proteome</keyword>
<dbReference type="GO" id="GO:0004343">
    <property type="term" value="F:glucosamine 6-phosphate N-acetyltransferase activity"/>
    <property type="evidence" value="ECO:0007669"/>
    <property type="project" value="UniProtKB-UniRule"/>
</dbReference>
<dbReference type="SUPFAM" id="SSF55729">
    <property type="entry name" value="Acyl-CoA N-acyltransferases (Nat)"/>
    <property type="match status" value="1"/>
</dbReference>
<dbReference type="PROSITE" id="PS51186">
    <property type="entry name" value="GNAT"/>
    <property type="match status" value="1"/>
</dbReference>
<accession>A0A9W9F747</accession>
<dbReference type="CDD" id="cd04301">
    <property type="entry name" value="NAT_SF"/>
    <property type="match status" value="1"/>
</dbReference>
<protein>
    <recommendedName>
        <fullName evidence="1">Glucosamine 6-phosphate N-acetyltransferase</fullName>
        <ecNumber evidence="1">2.3.1.4</ecNumber>
    </recommendedName>
</protein>
<dbReference type="InterPro" id="IPR016181">
    <property type="entry name" value="Acyl_CoA_acyltransferase"/>
</dbReference>
<dbReference type="InterPro" id="IPR039143">
    <property type="entry name" value="GNPNAT1-like"/>
</dbReference>
<dbReference type="EC" id="2.3.1.4" evidence="1"/>
<evidence type="ECO:0000313" key="5">
    <source>
        <dbReference type="Proteomes" id="UP001149165"/>
    </source>
</evidence>
<gene>
    <name evidence="4" type="ORF">N7456_010627</name>
</gene>
<name>A0A9W9F747_9EURO</name>
<dbReference type="PANTHER" id="PTHR13355">
    <property type="entry name" value="GLUCOSAMINE 6-PHOSPHATE N-ACETYLTRANSFERASE"/>
    <property type="match status" value="1"/>
</dbReference>
<dbReference type="Gene3D" id="3.40.630.30">
    <property type="match status" value="1"/>
</dbReference>
<dbReference type="Pfam" id="PF00583">
    <property type="entry name" value="Acetyltransf_1"/>
    <property type="match status" value="1"/>
</dbReference>
<comment type="pathway">
    <text evidence="1">Nucleotide-sugar biosynthesis; UDP-N-acetyl-alpha-D-glucosamine biosynthesis; N-acetyl-alpha-D-glucosamine 1-phosphate from alpha-D-glucosamine 6-phosphate (route I): step 1/2.</text>
</comment>
<organism evidence="4 5">
    <name type="scientific">Penicillium angulare</name>
    <dbReference type="NCBI Taxonomy" id="116970"/>
    <lineage>
        <taxon>Eukaryota</taxon>
        <taxon>Fungi</taxon>
        <taxon>Dikarya</taxon>
        <taxon>Ascomycota</taxon>
        <taxon>Pezizomycotina</taxon>
        <taxon>Eurotiomycetes</taxon>
        <taxon>Eurotiomycetidae</taxon>
        <taxon>Eurotiales</taxon>
        <taxon>Aspergillaceae</taxon>
        <taxon>Penicillium</taxon>
    </lineage>
</organism>
<reference evidence="4" key="2">
    <citation type="journal article" date="2023" name="IMA Fungus">
        <title>Comparative genomic study of the Penicillium genus elucidates a diverse pangenome and 15 lateral gene transfer events.</title>
        <authorList>
            <person name="Petersen C."/>
            <person name="Sorensen T."/>
            <person name="Nielsen M.R."/>
            <person name="Sondergaard T.E."/>
            <person name="Sorensen J.L."/>
            <person name="Fitzpatrick D.A."/>
            <person name="Frisvad J.C."/>
            <person name="Nielsen K.L."/>
        </authorList>
    </citation>
    <scope>NUCLEOTIDE SEQUENCE</scope>
    <source>
        <strain evidence="4">IBT 30069</strain>
    </source>
</reference>
<dbReference type="Proteomes" id="UP001149165">
    <property type="component" value="Unassembled WGS sequence"/>
</dbReference>
<evidence type="ECO:0000256" key="2">
    <source>
        <dbReference type="SAM" id="MobiDB-lite"/>
    </source>
</evidence>
<keyword evidence="1" id="KW-0808">Transferase</keyword>
<reference evidence="4" key="1">
    <citation type="submission" date="2022-11" db="EMBL/GenBank/DDBJ databases">
        <authorList>
            <person name="Petersen C."/>
        </authorList>
    </citation>
    <scope>NUCLEOTIDE SEQUENCE</scope>
    <source>
        <strain evidence="4">IBT 30069</strain>
    </source>
</reference>
<feature type="domain" description="N-acetyltransferase" evidence="3">
    <location>
        <begin position="32"/>
        <end position="222"/>
    </location>
</feature>
<sequence>MSNSTPWTTKIQPPPGRETKLSLPNQTTSNPPVFNDAIIVRSRVFIDEQNCSPEGEIDSDDARSWQWVLYASESESESETTKPVAVIRLVPPPQPPHELLTHPATASTSNLPEYDWVHEPCIKITRVAVIPEYRGKGLGRRLVEIALGWASSHAKDIDDAAANLAAESNESASFQKWQGLVLVHAQVDVEKMYSSLGFQTDKELGIWDEEGIDHVGMFKRIDISH</sequence>
<evidence type="ECO:0000256" key="1">
    <source>
        <dbReference type="RuleBase" id="RU365086"/>
    </source>
</evidence>
<feature type="compositionally biased region" description="Polar residues" evidence="2">
    <location>
        <begin position="22"/>
        <end position="32"/>
    </location>
</feature>
<dbReference type="OrthoDB" id="329272at2759"/>